<dbReference type="Gramene" id="EME26659">
    <property type="protein sequence ID" value="EME26659"/>
    <property type="gene ID" value="Gasu_57780"/>
</dbReference>
<name>M2XT88_GALSU</name>
<dbReference type="Proteomes" id="UP000030680">
    <property type="component" value="Unassembled WGS sequence"/>
</dbReference>
<dbReference type="GO" id="GO:0005829">
    <property type="term" value="C:cytosol"/>
    <property type="evidence" value="ECO:0007669"/>
    <property type="project" value="TreeGrafter"/>
</dbReference>
<keyword evidence="9" id="KW-0131">Cell cycle</keyword>
<evidence type="ECO:0000256" key="3">
    <source>
        <dbReference type="ARBA" id="ARBA00022490"/>
    </source>
</evidence>
<dbReference type="GO" id="GO:0005819">
    <property type="term" value="C:spindle"/>
    <property type="evidence" value="ECO:0007669"/>
    <property type="project" value="UniProtKB-SubCell"/>
</dbReference>
<comment type="subcellular location">
    <subcellularLocation>
        <location evidence="1">Cytoplasm</location>
        <location evidence="1">Cytoskeleton</location>
        <location evidence="1">Spindle</location>
    </subcellularLocation>
</comment>
<keyword evidence="8" id="KW-0206">Cytoskeleton</keyword>
<dbReference type="GO" id="GO:0051301">
    <property type="term" value="P:cell division"/>
    <property type="evidence" value="ECO:0007669"/>
    <property type="project" value="UniProtKB-KW"/>
</dbReference>
<evidence type="ECO:0000256" key="2">
    <source>
        <dbReference type="ARBA" id="ARBA00005479"/>
    </source>
</evidence>
<dbReference type="GO" id="GO:0070652">
    <property type="term" value="C:HAUS complex"/>
    <property type="evidence" value="ECO:0007669"/>
    <property type="project" value="InterPro"/>
</dbReference>
<evidence type="ECO:0000256" key="5">
    <source>
        <dbReference type="ARBA" id="ARBA00022701"/>
    </source>
</evidence>
<keyword evidence="6" id="KW-0498">Mitosis</keyword>
<accession>M2XT88</accession>
<dbReference type="PANTHER" id="PTHR31570">
    <property type="entry name" value="HAUS AUGMIN-LIKE COMPLEX SUBUNIT 1"/>
    <property type="match status" value="1"/>
</dbReference>
<keyword evidence="4" id="KW-0132">Cell division</keyword>
<dbReference type="GO" id="GO:0051225">
    <property type="term" value="P:spindle assembly"/>
    <property type="evidence" value="ECO:0007669"/>
    <property type="project" value="InterPro"/>
</dbReference>
<gene>
    <name evidence="11" type="ORF">Gasu_57780</name>
</gene>
<dbReference type="RefSeq" id="XP_005703179.1">
    <property type="nucleotide sequence ID" value="XM_005703122.1"/>
</dbReference>
<dbReference type="EMBL" id="KB454545">
    <property type="protein sequence ID" value="EME26659.1"/>
    <property type="molecule type" value="Genomic_DNA"/>
</dbReference>
<keyword evidence="12" id="KW-1185">Reference proteome</keyword>
<reference evidence="12" key="1">
    <citation type="journal article" date="2013" name="Science">
        <title>Gene transfer from bacteria and archaea facilitated evolution of an extremophilic eukaryote.</title>
        <authorList>
            <person name="Schonknecht G."/>
            <person name="Chen W.H."/>
            <person name="Ternes C.M."/>
            <person name="Barbier G.G."/>
            <person name="Shrestha R.P."/>
            <person name="Stanke M."/>
            <person name="Brautigam A."/>
            <person name="Baker B.J."/>
            <person name="Banfield J.F."/>
            <person name="Garavito R.M."/>
            <person name="Carr K."/>
            <person name="Wilkerson C."/>
            <person name="Rensing S.A."/>
            <person name="Gagneul D."/>
            <person name="Dickenson N.E."/>
            <person name="Oesterhelt C."/>
            <person name="Lercher M.J."/>
            <person name="Weber A.P."/>
        </authorList>
    </citation>
    <scope>NUCLEOTIDE SEQUENCE [LARGE SCALE GENOMIC DNA]</scope>
    <source>
        <strain evidence="12">074W</strain>
    </source>
</reference>
<evidence type="ECO:0000313" key="11">
    <source>
        <dbReference type="EMBL" id="EME26659.1"/>
    </source>
</evidence>
<evidence type="ECO:0000256" key="1">
    <source>
        <dbReference type="ARBA" id="ARBA00004186"/>
    </source>
</evidence>
<evidence type="ECO:0000256" key="9">
    <source>
        <dbReference type="ARBA" id="ARBA00023306"/>
    </source>
</evidence>
<dbReference type="GeneID" id="17085622"/>
<evidence type="ECO:0000256" key="10">
    <source>
        <dbReference type="SAM" id="Coils"/>
    </source>
</evidence>
<dbReference type="InterPro" id="IPR026243">
    <property type="entry name" value="HAUS1"/>
</dbReference>
<protein>
    <submittedName>
        <fullName evidence="11">Uncharacterized protein</fullName>
    </submittedName>
</protein>
<evidence type="ECO:0000256" key="8">
    <source>
        <dbReference type="ARBA" id="ARBA00023212"/>
    </source>
</evidence>
<keyword evidence="3" id="KW-0963">Cytoplasm</keyword>
<organism evidence="11 12">
    <name type="scientific">Galdieria sulphuraria</name>
    <name type="common">Red alga</name>
    <dbReference type="NCBI Taxonomy" id="130081"/>
    <lineage>
        <taxon>Eukaryota</taxon>
        <taxon>Rhodophyta</taxon>
        <taxon>Bangiophyceae</taxon>
        <taxon>Galdieriales</taxon>
        <taxon>Galdieriaceae</taxon>
        <taxon>Galdieria</taxon>
    </lineage>
</organism>
<dbReference type="KEGG" id="gsl:Gasu_57780"/>
<feature type="coiled-coil region" evidence="10">
    <location>
        <begin position="31"/>
        <end position="58"/>
    </location>
</feature>
<evidence type="ECO:0000256" key="7">
    <source>
        <dbReference type="ARBA" id="ARBA00023054"/>
    </source>
</evidence>
<comment type="similarity">
    <text evidence="2">Belongs to the HAUS1 family.</text>
</comment>
<sequence length="254" mass="29269">MAPNLQRISMLSHHPSLHFLSKLSTLSLQRNQEKQALVEELEERIELLNRLETTLSKTLNCFPEELVTFLKNNDSVTSLAEFAAECNVDPLRDTQTELLIAASQKLERWWQVEKLVEEEKKRNYEAEKLLKDFEAFKKDLETVITGFKAEQSSATQASVDQEKKALEKLKKAFESYEANSSCQPVDVTHEEVVELGKKVTLLEAQVIEEQLQLDTYQMLPQDPVLARIVLDEAKEKLKEFSAERDSILRNMKFV</sequence>
<evidence type="ECO:0000256" key="6">
    <source>
        <dbReference type="ARBA" id="ARBA00022776"/>
    </source>
</evidence>
<evidence type="ECO:0000313" key="12">
    <source>
        <dbReference type="Proteomes" id="UP000030680"/>
    </source>
</evidence>
<proteinExistence type="inferred from homology"/>
<evidence type="ECO:0000256" key="4">
    <source>
        <dbReference type="ARBA" id="ARBA00022618"/>
    </source>
</evidence>
<dbReference type="OrthoDB" id="9142at2759"/>
<keyword evidence="7 10" id="KW-0175">Coiled coil</keyword>
<keyword evidence="5" id="KW-0493">Microtubule</keyword>
<dbReference type="GO" id="GO:0005874">
    <property type="term" value="C:microtubule"/>
    <property type="evidence" value="ECO:0007669"/>
    <property type="project" value="UniProtKB-KW"/>
</dbReference>
<dbReference type="PANTHER" id="PTHR31570:SF1">
    <property type="entry name" value="HAUS AUGMIN-LIKE COMPLEX SUBUNIT 1"/>
    <property type="match status" value="1"/>
</dbReference>
<dbReference type="AlphaFoldDB" id="M2XT88"/>